<protein>
    <recommendedName>
        <fullName evidence="1">VOC domain-containing protein</fullName>
    </recommendedName>
</protein>
<dbReference type="EMBL" id="JMCB01000005">
    <property type="protein sequence ID" value="KFE68965.1"/>
    <property type="molecule type" value="Genomic_DNA"/>
</dbReference>
<evidence type="ECO:0000313" key="3">
    <source>
        <dbReference type="Proteomes" id="UP000028725"/>
    </source>
</evidence>
<sequence>MTITLNHTIVPARDKSASATFLAELLGVEVSPPAGPFVPVKINEDLTFDFDDRREPLPGHYAFLVDDTTFDRILNHAQTRGLAFGSGPGGGWDGRMNHLNGGRGVYIQDPNGHSYEFFTVVPS</sequence>
<accession>A0A085WMQ2</accession>
<dbReference type="InterPro" id="IPR004360">
    <property type="entry name" value="Glyas_Fos-R_dOase_dom"/>
</dbReference>
<dbReference type="PROSITE" id="PS51819">
    <property type="entry name" value="VOC"/>
    <property type="match status" value="1"/>
</dbReference>
<dbReference type="OrthoDB" id="9812656at2"/>
<dbReference type="CDD" id="cd08351">
    <property type="entry name" value="ChaP_like"/>
    <property type="match status" value="1"/>
</dbReference>
<gene>
    <name evidence="2" type="ORF">DB31_6867</name>
</gene>
<dbReference type="PATRIC" id="fig|394096.3.peg.2911"/>
<dbReference type="InterPro" id="IPR037523">
    <property type="entry name" value="VOC_core"/>
</dbReference>
<evidence type="ECO:0000259" key="1">
    <source>
        <dbReference type="PROSITE" id="PS51819"/>
    </source>
</evidence>
<name>A0A085WMQ2_9BACT</name>
<dbReference type="InterPro" id="IPR029068">
    <property type="entry name" value="Glyas_Bleomycin-R_OHBP_Dase"/>
</dbReference>
<dbReference type="Pfam" id="PF00903">
    <property type="entry name" value="Glyoxalase"/>
    <property type="match status" value="1"/>
</dbReference>
<dbReference type="Gene3D" id="3.10.180.10">
    <property type="entry name" value="2,3-Dihydroxybiphenyl 1,2-Dioxygenase, domain 1"/>
    <property type="match status" value="1"/>
</dbReference>
<dbReference type="Proteomes" id="UP000028725">
    <property type="component" value="Unassembled WGS sequence"/>
</dbReference>
<evidence type="ECO:0000313" key="2">
    <source>
        <dbReference type="EMBL" id="KFE68965.1"/>
    </source>
</evidence>
<dbReference type="SUPFAM" id="SSF54593">
    <property type="entry name" value="Glyoxalase/Bleomycin resistance protein/Dihydroxybiphenyl dioxygenase"/>
    <property type="match status" value="1"/>
</dbReference>
<organism evidence="2 3">
    <name type="scientific">Hyalangium minutum</name>
    <dbReference type="NCBI Taxonomy" id="394096"/>
    <lineage>
        <taxon>Bacteria</taxon>
        <taxon>Pseudomonadati</taxon>
        <taxon>Myxococcota</taxon>
        <taxon>Myxococcia</taxon>
        <taxon>Myxococcales</taxon>
        <taxon>Cystobacterineae</taxon>
        <taxon>Archangiaceae</taxon>
        <taxon>Hyalangium</taxon>
    </lineage>
</organism>
<proteinExistence type="predicted"/>
<dbReference type="STRING" id="394096.DB31_6867"/>
<keyword evidence="3" id="KW-1185">Reference proteome</keyword>
<dbReference type="RefSeq" id="WP_044187603.1">
    <property type="nucleotide sequence ID" value="NZ_JMCB01000005.1"/>
</dbReference>
<reference evidence="2 3" key="1">
    <citation type="submission" date="2014-04" db="EMBL/GenBank/DDBJ databases">
        <title>Genome assembly of Hyalangium minutum DSM 14724.</title>
        <authorList>
            <person name="Sharma G."/>
            <person name="Subramanian S."/>
        </authorList>
    </citation>
    <scope>NUCLEOTIDE SEQUENCE [LARGE SCALE GENOMIC DNA]</scope>
    <source>
        <strain evidence="2 3">DSM 14724</strain>
    </source>
</reference>
<dbReference type="AlphaFoldDB" id="A0A085WMQ2"/>
<comment type="caution">
    <text evidence="2">The sequence shown here is derived from an EMBL/GenBank/DDBJ whole genome shotgun (WGS) entry which is preliminary data.</text>
</comment>
<feature type="domain" description="VOC" evidence="1">
    <location>
        <begin position="4"/>
        <end position="120"/>
    </location>
</feature>